<evidence type="ECO:0000313" key="3">
    <source>
        <dbReference type="EMBL" id="TYC14589.1"/>
    </source>
</evidence>
<reference evidence="3 4" key="1">
    <citation type="submission" date="2019-08" db="EMBL/GenBank/DDBJ databases">
        <title>Actinomadura sp. nov. CYP1-5 isolated from mountain soil.</title>
        <authorList>
            <person name="Songsumanus A."/>
            <person name="Kuncharoen N."/>
            <person name="Kudo T."/>
            <person name="Yuki M."/>
            <person name="Igarashi Y."/>
            <person name="Tanasupawat S."/>
        </authorList>
    </citation>
    <scope>NUCLEOTIDE SEQUENCE [LARGE SCALE GENOMIC DNA]</scope>
    <source>
        <strain evidence="3 4">GKU157</strain>
    </source>
</reference>
<keyword evidence="1" id="KW-0808">Transferase</keyword>
<dbReference type="OrthoDB" id="4166172at2"/>
<evidence type="ECO:0000313" key="4">
    <source>
        <dbReference type="Proteomes" id="UP000322634"/>
    </source>
</evidence>
<protein>
    <submittedName>
        <fullName evidence="3">ATP-binding protein</fullName>
    </submittedName>
</protein>
<dbReference type="EMBL" id="VSFF01000006">
    <property type="protein sequence ID" value="TYC14589.1"/>
    <property type="molecule type" value="Genomic_DNA"/>
</dbReference>
<keyword evidence="4" id="KW-1185">Reference proteome</keyword>
<dbReference type="GO" id="GO:0005524">
    <property type="term" value="F:ATP binding"/>
    <property type="evidence" value="ECO:0007669"/>
    <property type="project" value="UniProtKB-KW"/>
</dbReference>
<keyword evidence="1" id="KW-0723">Serine/threonine-protein kinase</keyword>
<accession>A0A5D0UBX4</accession>
<dbReference type="GO" id="GO:0004674">
    <property type="term" value="F:protein serine/threonine kinase activity"/>
    <property type="evidence" value="ECO:0007669"/>
    <property type="project" value="UniProtKB-KW"/>
</dbReference>
<keyword evidence="1" id="KW-0418">Kinase</keyword>
<keyword evidence="3" id="KW-0067">ATP-binding</keyword>
<evidence type="ECO:0000256" key="1">
    <source>
        <dbReference type="ARBA" id="ARBA00022527"/>
    </source>
</evidence>
<keyword evidence="3" id="KW-0547">Nucleotide-binding</keyword>
<organism evidence="3 4">
    <name type="scientific">Actinomadura syzygii</name>
    <dbReference type="NCBI Taxonomy" id="1427538"/>
    <lineage>
        <taxon>Bacteria</taxon>
        <taxon>Bacillati</taxon>
        <taxon>Actinomycetota</taxon>
        <taxon>Actinomycetes</taxon>
        <taxon>Streptosporangiales</taxon>
        <taxon>Thermomonosporaceae</taxon>
        <taxon>Actinomadura</taxon>
    </lineage>
</organism>
<dbReference type="InterPro" id="IPR003594">
    <property type="entry name" value="HATPase_dom"/>
</dbReference>
<dbReference type="Pfam" id="PF13581">
    <property type="entry name" value="HATPase_c_2"/>
    <property type="match status" value="1"/>
</dbReference>
<name>A0A5D0UBX4_9ACTN</name>
<gene>
    <name evidence="3" type="ORF">FXF65_17245</name>
</gene>
<dbReference type="CDD" id="cd16936">
    <property type="entry name" value="HATPase_RsbW-like"/>
    <property type="match status" value="1"/>
</dbReference>
<dbReference type="AlphaFoldDB" id="A0A5D0UBX4"/>
<dbReference type="InterPro" id="IPR036890">
    <property type="entry name" value="HATPase_C_sf"/>
</dbReference>
<dbReference type="PANTHER" id="PTHR35526:SF3">
    <property type="entry name" value="ANTI-SIGMA-F FACTOR RSBW"/>
    <property type="match status" value="1"/>
</dbReference>
<proteinExistence type="predicted"/>
<dbReference type="InterPro" id="IPR050267">
    <property type="entry name" value="Anti-sigma-factor_SerPK"/>
</dbReference>
<dbReference type="PANTHER" id="PTHR35526">
    <property type="entry name" value="ANTI-SIGMA-F FACTOR RSBW-RELATED"/>
    <property type="match status" value="1"/>
</dbReference>
<dbReference type="Proteomes" id="UP000322634">
    <property type="component" value="Unassembled WGS sequence"/>
</dbReference>
<evidence type="ECO:0000259" key="2">
    <source>
        <dbReference type="Pfam" id="PF13581"/>
    </source>
</evidence>
<comment type="caution">
    <text evidence="3">The sequence shown here is derived from an EMBL/GenBank/DDBJ whole genome shotgun (WGS) entry which is preliminary data.</text>
</comment>
<feature type="domain" description="Histidine kinase/HSP90-like ATPase" evidence="2">
    <location>
        <begin position="112"/>
        <end position="210"/>
    </location>
</feature>
<sequence>MAGCDMPIRAAAWVMLPVSAIAHTMRRWLISRSIAGNYALTDDVRPGSADRMPVLLPPGEGLLTASLSRRLPGRSVPSVSWKVIVMAEKPRLAELDMTDVGGGAFPAWALPPGPRAAGAARGIARTVLAQFELPPETAADAELIISELAANAILHGGRERSEVWAYLRGRTNPEIVFKVFDAAPWRRPVPRPIDAAGGRGLTLVGALTADAGGRWGVHPTRGRLGARPVPGKAVYFTVPVPGHAAPQSRWPSHERICALAAARGLQPRVFADHELTVVHLGAGRCVWVSRDALHLDGPGRVAVRYPPSDEVEVVEQVVRHCEDLA</sequence>
<dbReference type="Gene3D" id="3.30.565.10">
    <property type="entry name" value="Histidine kinase-like ATPase, C-terminal domain"/>
    <property type="match status" value="1"/>
</dbReference>